<dbReference type="Gene3D" id="2.40.420.20">
    <property type="match status" value="1"/>
</dbReference>
<name>A0ABR9FR65_9GAMM</name>
<dbReference type="Proteomes" id="UP000707245">
    <property type="component" value="Unassembled WGS sequence"/>
</dbReference>
<dbReference type="Gene3D" id="2.40.50.100">
    <property type="match status" value="1"/>
</dbReference>
<dbReference type="NCBIfam" id="TIGR01730">
    <property type="entry name" value="RND_mfp"/>
    <property type="match status" value="1"/>
</dbReference>
<keyword evidence="5" id="KW-1185">Reference proteome</keyword>
<evidence type="ECO:0000256" key="1">
    <source>
        <dbReference type="ARBA" id="ARBA00009477"/>
    </source>
</evidence>
<feature type="chain" id="PRO_5046383889" evidence="3">
    <location>
        <begin position="32"/>
        <end position="363"/>
    </location>
</feature>
<keyword evidence="2" id="KW-0175">Coiled coil</keyword>
<dbReference type="EMBL" id="RRZA01000073">
    <property type="protein sequence ID" value="MBE0459321.1"/>
    <property type="molecule type" value="Genomic_DNA"/>
</dbReference>
<dbReference type="PANTHER" id="PTHR30469">
    <property type="entry name" value="MULTIDRUG RESISTANCE PROTEIN MDTA"/>
    <property type="match status" value="1"/>
</dbReference>
<feature type="coiled-coil region" evidence="2">
    <location>
        <begin position="99"/>
        <end position="126"/>
    </location>
</feature>
<accession>A0ABR9FR65</accession>
<comment type="similarity">
    <text evidence="1">Belongs to the membrane fusion protein (MFP) (TC 8.A.1) family.</text>
</comment>
<comment type="caution">
    <text evidence="4">The sequence shown here is derived from an EMBL/GenBank/DDBJ whole genome shotgun (WGS) entry which is preliminary data.</text>
</comment>
<evidence type="ECO:0000313" key="4">
    <source>
        <dbReference type="EMBL" id="MBE0459321.1"/>
    </source>
</evidence>
<dbReference type="SUPFAM" id="SSF111369">
    <property type="entry name" value="HlyD-like secretion proteins"/>
    <property type="match status" value="1"/>
</dbReference>
<evidence type="ECO:0000256" key="2">
    <source>
        <dbReference type="SAM" id="Coils"/>
    </source>
</evidence>
<organism evidence="4 5">
    <name type="scientific">Pseudoalteromonas prydzensis</name>
    <dbReference type="NCBI Taxonomy" id="182141"/>
    <lineage>
        <taxon>Bacteria</taxon>
        <taxon>Pseudomonadati</taxon>
        <taxon>Pseudomonadota</taxon>
        <taxon>Gammaproteobacteria</taxon>
        <taxon>Alteromonadales</taxon>
        <taxon>Pseudoalteromonadaceae</taxon>
        <taxon>Pseudoalteromonas</taxon>
    </lineage>
</organism>
<keyword evidence="3" id="KW-0732">Signal</keyword>
<dbReference type="Gene3D" id="1.10.287.470">
    <property type="entry name" value="Helix hairpin bin"/>
    <property type="match status" value="1"/>
</dbReference>
<sequence length="363" mass="39793">MKIEDITMNRIKSALQFFMLCNCLFVAPAFAIAPVTVAEVSKAPLTSEIAVNGTLYGKDDVTLTAGISGRLMYVAEPGSEINKNDILARMDTLPLELDKARQEEMLNRANINLRLYQQDLTRLKELAKSSSAALSQVDEVQNKHDLARSDIALANVELRVIEDKLTRATIRAPFTGVVSERFKRAGREINRADELLTLLDIHHLEVRLYVPVKYLKYLQTGITLPITSGDLSQPDTASAIITAVIPSTDPRSQTVEIPANLQTDNQHAWAIGQLVDVTVPLRTKNDVLLVNRDALIIRKQGTHVVKIDGQHKAIQIPVTVGSGKGELVAISPLADNSLNAGDKIAIRGAERLQTGQEVDVQSK</sequence>
<evidence type="ECO:0000256" key="3">
    <source>
        <dbReference type="SAM" id="SignalP"/>
    </source>
</evidence>
<dbReference type="PANTHER" id="PTHR30469:SF15">
    <property type="entry name" value="HLYD FAMILY OF SECRETION PROTEINS"/>
    <property type="match status" value="1"/>
</dbReference>
<protein>
    <submittedName>
        <fullName evidence="4">Efflux RND transporter periplasmic adaptor subunit</fullName>
    </submittedName>
</protein>
<dbReference type="InterPro" id="IPR006143">
    <property type="entry name" value="RND_pump_MFP"/>
</dbReference>
<dbReference type="Gene3D" id="2.40.30.170">
    <property type="match status" value="1"/>
</dbReference>
<proteinExistence type="inferred from homology"/>
<evidence type="ECO:0000313" key="5">
    <source>
        <dbReference type="Proteomes" id="UP000707245"/>
    </source>
</evidence>
<feature type="signal peptide" evidence="3">
    <location>
        <begin position="1"/>
        <end position="31"/>
    </location>
</feature>
<reference evidence="4 5" key="1">
    <citation type="submission" date="2020-07" db="EMBL/GenBank/DDBJ databases">
        <title>Halophilic bacteria isolated from french cheeses.</title>
        <authorList>
            <person name="Kothe C.I."/>
            <person name="Farah-Kraiem B."/>
            <person name="Renault P."/>
            <person name="Dridi B."/>
        </authorList>
    </citation>
    <scope>NUCLEOTIDE SEQUENCE [LARGE SCALE GENOMIC DNA]</scope>
    <source>
        <strain evidence="4 5">FME14</strain>
    </source>
</reference>
<gene>
    <name evidence="4" type="ORF">EI167_18140</name>
</gene>